<feature type="transmembrane region" description="Helical" evidence="2">
    <location>
        <begin position="119"/>
        <end position="137"/>
    </location>
</feature>
<dbReference type="EMBL" id="POTY01000091">
    <property type="protein sequence ID" value="PZG17208.1"/>
    <property type="molecule type" value="Genomic_DNA"/>
</dbReference>
<evidence type="ECO:0000256" key="1">
    <source>
        <dbReference type="SAM" id="MobiDB-lite"/>
    </source>
</evidence>
<keyword evidence="4" id="KW-1185">Reference proteome</keyword>
<sequence length="554" mass="60169">MPSNPTAVPAQRPPRRPVDSEATRYLCAAAHTDERFADRVLDEVFGDELRAVAPSVGFDLAPVLRHCLTARHRRRRRDLRLLVLGGFALLAAPLWTVLAGVAMRVGATLASARPTRQSLLGPLLAMVSVALLALLLLSQLTRVDADGGLPGWLIGRPWLALPLGIAAFLVLVLHLHGTRQLLVTRLRGNRFDATAPDDVPLPRSYADRLAAVSEAQRGNVTIYGGYVPFVGHGTPVAGWSFALPIRPAEQVGGAGRPAEDDASAPFTVLELIDHVRQRLTALDAAAGPDRLAGLTVADRVFVGGRLLTGDPRLLPHRERMPRHRWSDGEVRQVAANPQGAARHYLCAQVPSWGAEVVASTFLHFSTDGRLLYLECARTVLEPPRLAYHDVDRLTEWLPSRHLVHLLATATARLLPTAFGAPGRLIDDLVQALRHGPRQARLRRLAREDLGHDYGARVGVRELAAGADYHNYFQVLDAAKHLKVVERHVLAAIVDFLDDRGLDTAEFRNRQMTILNHGVVQTGGLSVVGNQAVGTGARAEQHGQPATGGERPRPA</sequence>
<comment type="caution">
    <text evidence="3">The sequence shown here is derived from an EMBL/GenBank/DDBJ whole genome shotgun (WGS) entry which is preliminary data.</text>
</comment>
<feature type="transmembrane region" description="Helical" evidence="2">
    <location>
        <begin position="158"/>
        <end position="177"/>
    </location>
</feature>
<name>A0A2W2EXI8_9ACTN</name>
<evidence type="ECO:0000313" key="3">
    <source>
        <dbReference type="EMBL" id="PZG17208.1"/>
    </source>
</evidence>
<feature type="region of interest" description="Disordered" evidence="1">
    <location>
        <begin position="535"/>
        <end position="554"/>
    </location>
</feature>
<protein>
    <submittedName>
        <fullName evidence="3">Uncharacterized protein</fullName>
    </submittedName>
</protein>
<gene>
    <name evidence="3" type="ORF">C1I95_15970</name>
</gene>
<organism evidence="3 4">
    <name type="scientific">Micromonospora craterilacus</name>
    <dbReference type="NCBI Taxonomy" id="1655439"/>
    <lineage>
        <taxon>Bacteria</taxon>
        <taxon>Bacillati</taxon>
        <taxon>Actinomycetota</taxon>
        <taxon>Actinomycetes</taxon>
        <taxon>Micromonosporales</taxon>
        <taxon>Micromonosporaceae</taxon>
        <taxon>Micromonospora</taxon>
    </lineage>
</organism>
<evidence type="ECO:0000256" key="2">
    <source>
        <dbReference type="SAM" id="Phobius"/>
    </source>
</evidence>
<evidence type="ECO:0000313" key="4">
    <source>
        <dbReference type="Proteomes" id="UP000248924"/>
    </source>
</evidence>
<feature type="transmembrane region" description="Helical" evidence="2">
    <location>
        <begin position="81"/>
        <end position="107"/>
    </location>
</feature>
<dbReference type="Proteomes" id="UP000248924">
    <property type="component" value="Unassembled WGS sequence"/>
</dbReference>
<accession>A0A2W2EXI8</accession>
<reference evidence="3 4" key="1">
    <citation type="submission" date="2018-01" db="EMBL/GenBank/DDBJ databases">
        <title>Draft genome sequence of Jishengella sp. NA12.</title>
        <authorList>
            <person name="Sahin N."/>
            <person name="Ay H."/>
            <person name="Saygin H."/>
        </authorList>
    </citation>
    <scope>NUCLEOTIDE SEQUENCE [LARGE SCALE GENOMIC DNA]</scope>
    <source>
        <strain evidence="3 4">NA12</strain>
    </source>
</reference>
<keyword evidence="2" id="KW-0472">Membrane</keyword>
<proteinExistence type="predicted"/>
<keyword evidence="2" id="KW-0812">Transmembrane</keyword>
<keyword evidence="2" id="KW-1133">Transmembrane helix</keyword>
<dbReference type="AlphaFoldDB" id="A0A2W2EXI8"/>